<dbReference type="KEGG" id="tag:Tagg_0577"/>
<reference evidence="5" key="2">
    <citation type="journal article" date="2010" name="Stand. Genomic Sci.">
        <title>Complete genome sequence of Thermosphaera aggregans type strain (M11TLT).</title>
        <authorList>
            <person name="Spring S."/>
            <person name="Rachel R."/>
            <person name="Lapidus A."/>
            <person name="Davenport K."/>
            <person name="Tice H."/>
            <person name="Copeland A."/>
            <person name="Cheng J.-F."/>
            <person name="Lucas S."/>
            <person name="Chen F."/>
            <person name="Nolan M."/>
            <person name="Bruce D."/>
            <person name="Goodwin L."/>
            <person name="Pitluck S."/>
            <person name="Ivanova N."/>
            <person name="Mavromatis K."/>
            <person name="Ovchinnikova G."/>
            <person name="Pati A."/>
            <person name="Chen A."/>
            <person name="Palaniappan K."/>
            <person name="Land M."/>
            <person name="Hauser L."/>
            <person name="Chang Y.-J."/>
            <person name="Jeffries C.C."/>
            <person name="Brettin T."/>
            <person name="Detter J.C."/>
            <person name="Tapia R."/>
            <person name="Han C."/>
            <person name="Heimerl T."/>
            <person name="Weikl F."/>
            <person name="Brambilla E."/>
            <person name="Goker M."/>
            <person name="Bristow J."/>
            <person name="Eisen J.A."/>
            <person name="Markowitz V."/>
            <person name="Hugenholtz P."/>
            <person name="Kyrpides N.C."/>
            <person name="Klenk H.-P."/>
        </authorList>
    </citation>
    <scope>NUCLEOTIDE SEQUENCE [LARGE SCALE GENOMIC DNA]</scope>
    <source>
        <strain evidence="5">DSM 11486 / M11TL</strain>
    </source>
</reference>
<dbReference type="STRING" id="633148.Tagg_0577"/>
<evidence type="ECO:0000313" key="5">
    <source>
        <dbReference type="Proteomes" id="UP000002376"/>
    </source>
</evidence>
<keyword evidence="1" id="KW-0328">Glycosyltransferase</keyword>
<gene>
    <name evidence="4" type="ordered locus">Tagg_0577</name>
</gene>
<dbReference type="CAZy" id="GT2">
    <property type="family name" value="Glycosyltransferase Family 2"/>
</dbReference>
<dbReference type="SUPFAM" id="SSF53448">
    <property type="entry name" value="Nucleotide-diphospho-sugar transferases"/>
    <property type="match status" value="1"/>
</dbReference>
<organism evidence="4 5">
    <name type="scientific">Thermosphaera aggregans (strain DSM 11486 / M11TL)</name>
    <dbReference type="NCBI Taxonomy" id="633148"/>
    <lineage>
        <taxon>Archaea</taxon>
        <taxon>Thermoproteota</taxon>
        <taxon>Thermoprotei</taxon>
        <taxon>Desulfurococcales</taxon>
        <taxon>Desulfurococcaceae</taxon>
        <taxon>Thermosphaera</taxon>
    </lineage>
</organism>
<feature type="domain" description="Glycosyltransferase 2-like" evidence="3">
    <location>
        <begin position="4"/>
        <end position="127"/>
    </location>
</feature>
<dbReference type="Gene3D" id="3.90.550.10">
    <property type="entry name" value="Spore Coat Polysaccharide Biosynthesis Protein SpsA, Chain A"/>
    <property type="match status" value="1"/>
</dbReference>
<keyword evidence="2 4" id="KW-0808">Transferase</keyword>
<dbReference type="PANTHER" id="PTHR43630:SF1">
    <property type="entry name" value="POLY-BETA-1,6-N-ACETYL-D-GLUCOSAMINE SYNTHASE"/>
    <property type="match status" value="1"/>
</dbReference>
<evidence type="ECO:0000256" key="2">
    <source>
        <dbReference type="ARBA" id="ARBA00022679"/>
    </source>
</evidence>
<dbReference type="Proteomes" id="UP000002376">
    <property type="component" value="Chromosome"/>
</dbReference>
<evidence type="ECO:0000259" key="3">
    <source>
        <dbReference type="Pfam" id="PF00535"/>
    </source>
</evidence>
<proteinExistence type="predicted"/>
<protein>
    <submittedName>
        <fullName evidence="4">Glycosyl transferase family 2</fullName>
    </submittedName>
</protein>
<dbReference type="eggNOG" id="arCOG01385">
    <property type="taxonomic scope" value="Archaea"/>
</dbReference>
<keyword evidence="5" id="KW-1185">Reference proteome</keyword>
<dbReference type="AlphaFoldDB" id="D5U151"/>
<dbReference type="GO" id="GO:0016757">
    <property type="term" value="F:glycosyltransferase activity"/>
    <property type="evidence" value="ECO:0007669"/>
    <property type="project" value="UniProtKB-KW"/>
</dbReference>
<dbReference type="PANTHER" id="PTHR43630">
    <property type="entry name" value="POLY-BETA-1,6-N-ACETYL-D-GLUCOSAMINE SYNTHASE"/>
    <property type="match status" value="1"/>
</dbReference>
<accession>D5U151</accession>
<reference evidence="4 5" key="1">
    <citation type="journal article" date="2010" name="Stand. Genomic Sci.">
        <title>Complete genome sequence of Thermosphaera aggregans type strain (M11TL).</title>
        <authorList>
            <person name="Spring S."/>
            <person name="Rachel R."/>
            <person name="Lapidus A."/>
            <person name="Davenport K."/>
            <person name="Tice H."/>
            <person name="Copeland A."/>
            <person name="Cheng J.F."/>
            <person name="Lucas S."/>
            <person name="Chen F."/>
            <person name="Nolan M."/>
            <person name="Bruce D."/>
            <person name="Goodwin L."/>
            <person name="Pitluck S."/>
            <person name="Ivanova N."/>
            <person name="Mavromatis K."/>
            <person name="Ovchinnikova G."/>
            <person name="Pati A."/>
            <person name="Chen A."/>
            <person name="Palaniappan K."/>
            <person name="Land M."/>
            <person name="Hauser L."/>
            <person name="Chang Y.J."/>
            <person name="Jeffries C.C."/>
            <person name="Brettin T."/>
            <person name="Detter J.C."/>
            <person name="Tapia R."/>
            <person name="Han C."/>
            <person name="Heimerl T."/>
            <person name="Weikl F."/>
            <person name="Brambilla E."/>
            <person name="Goker M."/>
            <person name="Bristow J."/>
            <person name="Eisen J.A."/>
            <person name="Markowitz V."/>
            <person name="Hugenholtz P."/>
            <person name="Kyrpides N.C."/>
            <person name="Klenk H.P."/>
        </authorList>
    </citation>
    <scope>NUCLEOTIDE SEQUENCE [LARGE SCALE GENOMIC DNA]</scope>
    <source>
        <strain evidence="5">DSM 11486 / M11TL</strain>
    </source>
</reference>
<dbReference type="HOGENOM" id="CLU_820445_0_0_2"/>
<evidence type="ECO:0000256" key="1">
    <source>
        <dbReference type="ARBA" id="ARBA00022676"/>
    </source>
</evidence>
<dbReference type="EMBL" id="CP001939">
    <property type="protein sequence ID" value="ADG90851.1"/>
    <property type="molecule type" value="Genomic_DNA"/>
</dbReference>
<reference key="3">
    <citation type="submission" date="2010-02" db="EMBL/GenBank/DDBJ databases">
        <title>Complete genome sequence of Thermosphaera aggregans type strain (M11TL).</title>
        <authorList>
            <consortium name="US DOE Joint Genome Institute (JGI-PGF)"/>
            <person name="Spring S."/>
            <person name="Lapidus A."/>
            <person name="Munk C."/>
            <person name="Schroeder M."/>
            <person name="Glavina Del Rio T."/>
            <person name="Tice H."/>
            <person name="Copeland A."/>
            <person name="Cheng J.-F."/>
            <person name="Lucas S."/>
            <person name="Chen F."/>
            <person name="Nolan M."/>
            <person name="Bruce D."/>
            <person name="Goodwin L."/>
            <person name="Pitluck S."/>
            <person name="Ivanova N."/>
            <person name="Mavromatis K."/>
            <person name="Ovchinnikova G."/>
            <person name="Pati A."/>
            <person name="Chen A."/>
            <person name="Palaniappan K."/>
            <person name="Land M."/>
            <person name="Hauser L."/>
            <person name="Chang Y.-J."/>
            <person name="Jeffries C.C."/>
            <person name="Brettin T."/>
            <person name="Detter J.C."/>
            <person name="Tapia R."/>
            <person name="Han C."/>
            <person name="Chain P."/>
            <person name="Heimerl T."/>
            <person name="Weik F."/>
            <person name="Goker M."/>
            <person name="Rachel R."/>
            <person name="Bristow J."/>
            <person name="Eisen J.A."/>
            <person name="Markowitz V."/>
            <person name="Hugenholtz P."/>
            <person name="Kyrpides N.C."/>
            <person name="Klenk H.-P."/>
        </authorList>
    </citation>
    <scope>NUCLEOTIDE SEQUENCE</scope>
    <source>
        <strain>DSM 11486</strain>
    </source>
</reference>
<dbReference type="InterPro" id="IPR029044">
    <property type="entry name" value="Nucleotide-diphossugar_trans"/>
</dbReference>
<sequence length="338" mass="38953">MLTIALLTKNSEDTVRFALRSVYRQKIPDNVAFELIVVDGYSKDNTLKIVAEEIQKLKERFLSQFTRHIILQEGVGVGYARNLALKEAQGDWILWIDSDNVLAQDYVLKAVKEIEKINHENIAVLYPQRAISVLKKRNFASRLIACYGKVLACQSNSKLFAIAKKLLSERLEDPIQRMLPYTPAQGTFCNIEALRKVGGFNPYLVAAEDIDVFLKLISNGYKMRPFNSTLYYFTRDSLRAWFRQAVTWEYGKIVMYLFSTYGNKCSISRMIQTQYTLNTSIINSVTILMTKVQACTSLEAFFLPLLYFYRRVGYSVGHLHGLRQEMFLRKLLRKGVNN</sequence>
<dbReference type="Pfam" id="PF00535">
    <property type="entry name" value="Glycos_transf_2"/>
    <property type="match status" value="1"/>
</dbReference>
<name>D5U151_THEAM</name>
<evidence type="ECO:0000313" key="4">
    <source>
        <dbReference type="EMBL" id="ADG90851.1"/>
    </source>
</evidence>
<dbReference type="InterPro" id="IPR001173">
    <property type="entry name" value="Glyco_trans_2-like"/>
</dbReference>